<keyword evidence="3" id="KW-1185">Reference proteome</keyword>
<evidence type="ECO:0000313" key="3">
    <source>
        <dbReference type="Proteomes" id="UP000053647"/>
    </source>
</evidence>
<protein>
    <submittedName>
        <fullName evidence="2">Uncharacterized protein</fullName>
    </submittedName>
</protein>
<accession>A0A0C9TPN6</accession>
<dbReference type="OrthoDB" id="3350812at2759"/>
<proteinExistence type="predicted"/>
<keyword evidence="1" id="KW-1133">Transmembrane helix</keyword>
<evidence type="ECO:0000313" key="2">
    <source>
        <dbReference type="EMBL" id="KIJ09717.1"/>
    </source>
</evidence>
<name>A0A0C9TPN6_PAXIN</name>
<dbReference type="Proteomes" id="UP000053647">
    <property type="component" value="Unassembled WGS sequence"/>
</dbReference>
<keyword evidence="1" id="KW-0812">Transmembrane</keyword>
<gene>
    <name evidence="2" type="ORF">PAXINDRAFT_172408</name>
</gene>
<dbReference type="HOGENOM" id="CLU_2740751_0_0_1"/>
<keyword evidence="1" id="KW-0472">Membrane</keyword>
<reference evidence="2 3" key="1">
    <citation type="submission" date="2014-06" db="EMBL/GenBank/DDBJ databases">
        <authorList>
            <consortium name="DOE Joint Genome Institute"/>
            <person name="Kuo A."/>
            <person name="Kohler A."/>
            <person name="Nagy L.G."/>
            <person name="Floudas D."/>
            <person name="Copeland A."/>
            <person name="Barry K.W."/>
            <person name="Cichocki N."/>
            <person name="Veneault-Fourrey C."/>
            <person name="LaButti K."/>
            <person name="Lindquist E.A."/>
            <person name="Lipzen A."/>
            <person name="Lundell T."/>
            <person name="Morin E."/>
            <person name="Murat C."/>
            <person name="Sun H."/>
            <person name="Tunlid A."/>
            <person name="Henrissat B."/>
            <person name="Grigoriev I.V."/>
            <person name="Hibbett D.S."/>
            <person name="Martin F."/>
            <person name="Nordberg H.P."/>
            <person name="Cantor M.N."/>
            <person name="Hua S.X."/>
        </authorList>
    </citation>
    <scope>NUCLEOTIDE SEQUENCE [LARGE SCALE GENOMIC DNA]</scope>
    <source>
        <strain evidence="2 3">ATCC 200175</strain>
    </source>
</reference>
<feature type="transmembrane region" description="Helical" evidence="1">
    <location>
        <begin position="48"/>
        <end position="70"/>
    </location>
</feature>
<reference evidence="3" key="2">
    <citation type="submission" date="2015-01" db="EMBL/GenBank/DDBJ databases">
        <title>Evolutionary Origins and Diversification of the Mycorrhizal Mutualists.</title>
        <authorList>
            <consortium name="DOE Joint Genome Institute"/>
            <consortium name="Mycorrhizal Genomics Consortium"/>
            <person name="Kohler A."/>
            <person name="Kuo A."/>
            <person name="Nagy L.G."/>
            <person name="Floudas D."/>
            <person name="Copeland A."/>
            <person name="Barry K.W."/>
            <person name="Cichocki N."/>
            <person name="Veneault-Fourrey C."/>
            <person name="LaButti K."/>
            <person name="Lindquist E.A."/>
            <person name="Lipzen A."/>
            <person name="Lundell T."/>
            <person name="Morin E."/>
            <person name="Murat C."/>
            <person name="Riley R."/>
            <person name="Ohm R."/>
            <person name="Sun H."/>
            <person name="Tunlid A."/>
            <person name="Henrissat B."/>
            <person name="Grigoriev I.V."/>
            <person name="Hibbett D.S."/>
            <person name="Martin F."/>
        </authorList>
    </citation>
    <scope>NUCLEOTIDE SEQUENCE [LARGE SCALE GENOMIC DNA]</scope>
    <source>
        <strain evidence="3">ATCC 200175</strain>
    </source>
</reference>
<sequence length="71" mass="7996">MERRKSPLCADKIYPSHLRSNVDVDVGDFLPDMTRETSSTTLLWTCEALLYILAVVITLSNVSFGLRAYAM</sequence>
<organism evidence="2 3">
    <name type="scientific">Paxillus involutus ATCC 200175</name>
    <dbReference type="NCBI Taxonomy" id="664439"/>
    <lineage>
        <taxon>Eukaryota</taxon>
        <taxon>Fungi</taxon>
        <taxon>Dikarya</taxon>
        <taxon>Basidiomycota</taxon>
        <taxon>Agaricomycotina</taxon>
        <taxon>Agaricomycetes</taxon>
        <taxon>Agaricomycetidae</taxon>
        <taxon>Boletales</taxon>
        <taxon>Paxilineae</taxon>
        <taxon>Paxillaceae</taxon>
        <taxon>Paxillus</taxon>
    </lineage>
</organism>
<dbReference type="EMBL" id="KN819440">
    <property type="protein sequence ID" value="KIJ09717.1"/>
    <property type="molecule type" value="Genomic_DNA"/>
</dbReference>
<dbReference type="AlphaFoldDB" id="A0A0C9TPN6"/>
<evidence type="ECO:0000256" key="1">
    <source>
        <dbReference type="SAM" id="Phobius"/>
    </source>
</evidence>